<organism evidence="1 2">
    <name type="scientific">Gossypium schwendimanii</name>
    <name type="common">Cotton</name>
    <dbReference type="NCBI Taxonomy" id="34291"/>
    <lineage>
        <taxon>Eukaryota</taxon>
        <taxon>Viridiplantae</taxon>
        <taxon>Streptophyta</taxon>
        <taxon>Embryophyta</taxon>
        <taxon>Tracheophyta</taxon>
        <taxon>Spermatophyta</taxon>
        <taxon>Magnoliopsida</taxon>
        <taxon>eudicotyledons</taxon>
        <taxon>Gunneridae</taxon>
        <taxon>Pentapetalae</taxon>
        <taxon>rosids</taxon>
        <taxon>malvids</taxon>
        <taxon>Malvales</taxon>
        <taxon>Malvaceae</taxon>
        <taxon>Malvoideae</taxon>
        <taxon>Gossypium</taxon>
    </lineage>
</organism>
<sequence>MVVLLSHVMSIIPPKMAAFLLSLGPKMFPSILITSTQGSIEVLPDLVQIFLKLFQSGFLFFWVLF</sequence>
<proteinExistence type="predicted"/>
<dbReference type="AlphaFoldDB" id="A0A7J9L633"/>
<evidence type="ECO:0000313" key="1">
    <source>
        <dbReference type="EMBL" id="MBA0854272.1"/>
    </source>
</evidence>
<name>A0A7J9L633_GOSSC</name>
<gene>
    <name evidence="1" type="ORF">Goshw_028317</name>
</gene>
<reference evidence="1 2" key="1">
    <citation type="journal article" date="2019" name="Genome Biol. Evol.">
        <title>Insights into the evolution of the New World diploid cottons (Gossypium, subgenus Houzingenia) based on genome sequencing.</title>
        <authorList>
            <person name="Grover C.E."/>
            <person name="Arick M.A. 2nd"/>
            <person name="Thrash A."/>
            <person name="Conover J.L."/>
            <person name="Sanders W.S."/>
            <person name="Peterson D.G."/>
            <person name="Frelichowski J.E."/>
            <person name="Scheffler J.A."/>
            <person name="Scheffler B.E."/>
            <person name="Wendel J.F."/>
        </authorList>
    </citation>
    <scope>NUCLEOTIDE SEQUENCE [LARGE SCALE GENOMIC DNA]</scope>
    <source>
        <strain evidence="1">1</strain>
        <tissue evidence="1">Leaf</tissue>
    </source>
</reference>
<protein>
    <submittedName>
        <fullName evidence="1">Uncharacterized protein</fullName>
    </submittedName>
</protein>
<keyword evidence="2" id="KW-1185">Reference proteome</keyword>
<comment type="caution">
    <text evidence="1">The sequence shown here is derived from an EMBL/GenBank/DDBJ whole genome shotgun (WGS) entry which is preliminary data.</text>
</comment>
<feature type="non-terminal residue" evidence="1">
    <location>
        <position position="65"/>
    </location>
</feature>
<accession>A0A7J9L633</accession>
<dbReference type="Proteomes" id="UP000593576">
    <property type="component" value="Unassembled WGS sequence"/>
</dbReference>
<dbReference type="EMBL" id="JABFAF010000004">
    <property type="protein sequence ID" value="MBA0854272.1"/>
    <property type="molecule type" value="Genomic_DNA"/>
</dbReference>
<evidence type="ECO:0000313" key="2">
    <source>
        <dbReference type="Proteomes" id="UP000593576"/>
    </source>
</evidence>